<dbReference type="InParanoid" id="A0A1S3WQR6"/>
<keyword evidence="1" id="KW-0732">Signal</keyword>
<dbReference type="GO" id="GO:0005576">
    <property type="term" value="C:extracellular region"/>
    <property type="evidence" value="ECO:0007669"/>
    <property type="project" value="InterPro"/>
</dbReference>
<dbReference type="PROSITE" id="PS51342">
    <property type="entry name" value="COLIPASE_2"/>
    <property type="match status" value="1"/>
</dbReference>
<dbReference type="OrthoDB" id="9527737at2759"/>
<dbReference type="CTD" id="340204"/>
<dbReference type="Gene3D" id="2.10.80.10">
    <property type="entry name" value="Lipase, subunit A"/>
    <property type="match status" value="1"/>
</dbReference>
<dbReference type="PRINTS" id="PR00128">
    <property type="entry name" value="COLIPASE"/>
</dbReference>
<dbReference type="GO" id="GO:0007586">
    <property type="term" value="P:digestion"/>
    <property type="evidence" value="ECO:0007669"/>
    <property type="project" value="InterPro"/>
</dbReference>
<evidence type="ECO:0000256" key="1">
    <source>
        <dbReference type="SAM" id="SignalP"/>
    </source>
</evidence>
<gene>
    <name evidence="3" type="primary">CLPSL1</name>
</gene>
<dbReference type="GO" id="GO:0032094">
    <property type="term" value="P:response to food"/>
    <property type="evidence" value="ECO:0007669"/>
    <property type="project" value="TreeGrafter"/>
</dbReference>
<keyword evidence="2" id="KW-1185">Reference proteome</keyword>
<dbReference type="SUPFAM" id="SSF57190">
    <property type="entry name" value="Colipase-like"/>
    <property type="match status" value="1"/>
</dbReference>
<dbReference type="InterPro" id="IPR001981">
    <property type="entry name" value="Colipase"/>
</dbReference>
<dbReference type="SMART" id="SM00023">
    <property type="entry name" value="COLIPASE"/>
    <property type="match status" value="1"/>
</dbReference>
<dbReference type="GeneID" id="103123598"/>
<proteinExistence type="predicted"/>
<sequence>MGLRLLLVTLLLSYSFLLAKGSFGVIERDLEAGDKVKEGAREAEVFREAAAVQWSCQLEETGAGCVVFPQEVRESCTQSQRCKTDCCRREWETSTCASYCYEKGSEGSSCHTETFFGLYNECPCQPDLTCEFPKNQKSFKIIYGRCRKMKRKPRTNKLIF</sequence>
<evidence type="ECO:0000313" key="3">
    <source>
        <dbReference type="RefSeq" id="XP_016048499.1"/>
    </source>
</evidence>
<dbReference type="GO" id="GO:0016042">
    <property type="term" value="P:lipid catabolic process"/>
    <property type="evidence" value="ECO:0007669"/>
    <property type="project" value="InterPro"/>
</dbReference>
<organism evidence="2 3">
    <name type="scientific">Erinaceus europaeus</name>
    <name type="common">Western European hedgehog</name>
    <dbReference type="NCBI Taxonomy" id="9365"/>
    <lineage>
        <taxon>Eukaryota</taxon>
        <taxon>Metazoa</taxon>
        <taxon>Chordata</taxon>
        <taxon>Craniata</taxon>
        <taxon>Vertebrata</taxon>
        <taxon>Euteleostomi</taxon>
        <taxon>Mammalia</taxon>
        <taxon>Eutheria</taxon>
        <taxon>Laurasiatheria</taxon>
        <taxon>Eulipotyphla</taxon>
        <taxon>Erinaceidae</taxon>
        <taxon>Erinaceinae</taxon>
        <taxon>Erinaceus</taxon>
    </lineage>
</organism>
<evidence type="ECO:0000313" key="2">
    <source>
        <dbReference type="Proteomes" id="UP001652624"/>
    </source>
</evidence>
<dbReference type="GO" id="GO:0008047">
    <property type="term" value="F:enzyme activator activity"/>
    <property type="evidence" value="ECO:0007669"/>
    <property type="project" value="InterPro"/>
</dbReference>
<dbReference type="PANTHER" id="PTHR10041">
    <property type="entry name" value="COLIPASE"/>
    <property type="match status" value="1"/>
</dbReference>
<accession>A0A1S3WQR6</accession>
<protein>
    <submittedName>
        <fullName evidence="3">Colipase-like protein 1</fullName>
    </submittedName>
</protein>
<dbReference type="Proteomes" id="UP001652624">
    <property type="component" value="Chromosome 4"/>
</dbReference>
<reference evidence="3" key="1">
    <citation type="submission" date="2025-08" db="UniProtKB">
        <authorList>
            <consortium name="RefSeq"/>
        </authorList>
    </citation>
    <scope>IDENTIFICATION</scope>
</reference>
<feature type="signal peptide" evidence="1">
    <location>
        <begin position="1"/>
        <end position="21"/>
    </location>
</feature>
<feature type="chain" id="PRO_5010339228" evidence="1">
    <location>
        <begin position="22"/>
        <end position="160"/>
    </location>
</feature>
<dbReference type="RefSeq" id="XP_016048499.1">
    <property type="nucleotide sequence ID" value="XM_016193013.2"/>
</dbReference>
<dbReference type="AlphaFoldDB" id="A0A1S3WQR6"/>
<name>A0A1S3WQR6_ERIEU</name>
<dbReference type="PANTHER" id="PTHR10041:SF7">
    <property type="entry name" value="COLIPASE-LIKE PROTEIN 1"/>
    <property type="match status" value="1"/>
</dbReference>